<evidence type="ECO:0000313" key="3">
    <source>
        <dbReference type="RefSeq" id="XP_022257126.1"/>
    </source>
</evidence>
<name>A0ABM1TMM0_LIMPO</name>
<dbReference type="GeneID" id="111089258"/>
<dbReference type="Proteomes" id="UP000694941">
    <property type="component" value="Unplaced"/>
</dbReference>
<gene>
    <name evidence="3" type="primary">LOC111089258</name>
</gene>
<reference evidence="3" key="1">
    <citation type="submission" date="2025-08" db="UniProtKB">
        <authorList>
            <consortium name="RefSeq"/>
        </authorList>
    </citation>
    <scope>IDENTIFICATION</scope>
    <source>
        <tissue evidence="3">Muscle</tissue>
    </source>
</reference>
<keyword evidence="2" id="KW-1185">Reference proteome</keyword>
<accession>A0ABM1TMM0</accession>
<evidence type="ECO:0000313" key="2">
    <source>
        <dbReference type="Proteomes" id="UP000694941"/>
    </source>
</evidence>
<proteinExistence type="predicted"/>
<dbReference type="RefSeq" id="XP_022257126.1">
    <property type="nucleotide sequence ID" value="XM_022401418.1"/>
</dbReference>
<protein>
    <submittedName>
        <fullName evidence="3">Uncharacterized protein LOC111089258</fullName>
    </submittedName>
</protein>
<feature type="region of interest" description="Disordered" evidence="1">
    <location>
        <begin position="1"/>
        <end position="20"/>
    </location>
</feature>
<evidence type="ECO:0000256" key="1">
    <source>
        <dbReference type="SAM" id="MobiDB-lite"/>
    </source>
</evidence>
<feature type="non-terminal residue" evidence="3">
    <location>
        <position position="370"/>
    </location>
</feature>
<sequence>MDTLSSPDSQSSKTSVYPSLTENCTGNLVEAKRNEKLIVVTGSKKPNKNISHERSECQDSFRVKSPVSVTSPVFSKNEEKHQDVILKQIFNADTKSDKHVDNLIVGKDLNNSDEHASKVSNKRDEWIDVDYTFTEHIVKEEQRSRDDLVPDQVSINSPLAFSVKEEIGANHYGIECESHHEDINSVEYVTPDGTALDALVCISNEHKVADEHWKELYKDEDLFQSNVSLPQAEVEKIGLTSRSNNSKDFESGTIHHLNLLVSPSAEACDSSSANLPYREAKADIQKTGLYSKNKDWKSVRTSLSVQDEKITLEFKPIMCSNTLTRNYNNSNTSRSVANGEDGINIPFSVVIPIPNINHSRGSIIERRQEK</sequence>
<organism evidence="2 3">
    <name type="scientific">Limulus polyphemus</name>
    <name type="common">Atlantic horseshoe crab</name>
    <dbReference type="NCBI Taxonomy" id="6850"/>
    <lineage>
        <taxon>Eukaryota</taxon>
        <taxon>Metazoa</taxon>
        <taxon>Ecdysozoa</taxon>
        <taxon>Arthropoda</taxon>
        <taxon>Chelicerata</taxon>
        <taxon>Merostomata</taxon>
        <taxon>Xiphosura</taxon>
        <taxon>Limulidae</taxon>
        <taxon>Limulus</taxon>
    </lineage>
</organism>